<dbReference type="SUPFAM" id="SSF57959">
    <property type="entry name" value="Leucine zipper domain"/>
    <property type="match status" value="1"/>
</dbReference>
<name>A0A9Q8T4P6_9PEZI</name>
<dbReference type="InterPro" id="IPR046347">
    <property type="entry name" value="bZIP_sf"/>
</dbReference>
<sequence>FLNTSLPAFFNTFSNTFLPVQLDILFKSSSSSNSNSNSPNQPLPLDISVYTTTSGAKLSHRSSPNNKAQDLEVATPYTNKILRRQQNTITTRKYKQKKVNRIDELELLLKEITRERDDLRIRLVH</sequence>
<dbReference type="RefSeq" id="XP_049150581.1">
    <property type="nucleotide sequence ID" value="XM_049293435.1"/>
</dbReference>
<gene>
    <name evidence="2" type="ORF">CLUP02_14507</name>
</gene>
<accession>A0A9Q8T4P6</accession>
<dbReference type="AlphaFoldDB" id="A0A9Q8T4P6"/>
<keyword evidence="3" id="KW-1185">Reference proteome</keyword>
<proteinExistence type="predicted"/>
<feature type="coiled-coil region" evidence="1">
    <location>
        <begin position="95"/>
        <end position="122"/>
    </location>
</feature>
<dbReference type="KEGG" id="clup:CLUP02_14507"/>
<dbReference type="Proteomes" id="UP000830671">
    <property type="component" value="Chromosome 8"/>
</dbReference>
<feature type="non-terminal residue" evidence="2">
    <location>
        <position position="1"/>
    </location>
</feature>
<dbReference type="GO" id="GO:0003700">
    <property type="term" value="F:DNA-binding transcription factor activity"/>
    <property type="evidence" value="ECO:0007669"/>
    <property type="project" value="InterPro"/>
</dbReference>
<evidence type="ECO:0000256" key="1">
    <source>
        <dbReference type="SAM" id="Coils"/>
    </source>
</evidence>
<protein>
    <submittedName>
        <fullName evidence="2">BZIP transcription factor</fullName>
    </submittedName>
</protein>
<keyword evidence="1" id="KW-0175">Coiled coil</keyword>
<evidence type="ECO:0000313" key="2">
    <source>
        <dbReference type="EMBL" id="UQC88980.1"/>
    </source>
</evidence>
<evidence type="ECO:0000313" key="3">
    <source>
        <dbReference type="Proteomes" id="UP000830671"/>
    </source>
</evidence>
<organism evidence="2 3">
    <name type="scientific">Colletotrichum lupini</name>
    <dbReference type="NCBI Taxonomy" id="145971"/>
    <lineage>
        <taxon>Eukaryota</taxon>
        <taxon>Fungi</taxon>
        <taxon>Dikarya</taxon>
        <taxon>Ascomycota</taxon>
        <taxon>Pezizomycotina</taxon>
        <taxon>Sordariomycetes</taxon>
        <taxon>Hypocreomycetidae</taxon>
        <taxon>Glomerellales</taxon>
        <taxon>Glomerellaceae</taxon>
        <taxon>Colletotrichum</taxon>
        <taxon>Colletotrichum acutatum species complex</taxon>
    </lineage>
</organism>
<dbReference type="EMBL" id="CP019480">
    <property type="protein sequence ID" value="UQC88980.1"/>
    <property type="molecule type" value="Genomic_DNA"/>
</dbReference>
<reference evidence="2" key="1">
    <citation type="journal article" date="2021" name="Mol. Plant Microbe Interact.">
        <title>Complete Genome Sequence of the Plant-Pathogenic Fungus Colletotrichum lupini.</title>
        <authorList>
            <person name="Baroncelli R."/>
            <person name="Pensec F."/>
            <person name="Da Lio D."/>
            <person name="Boufleur T."/>
            <person name="Vicente I."/>
            <person name="Sarrocco S."/>
            <person name="Picot A."/>
            <person name="Baraldi E."/>
            <person name="Sukno S."/>
            <person name="Thon M."/>
            <person name="Le Floch G."/>
        </authorList>
    </citation>
    <scope>NUCLEOTIDE SEQUENCE</scope>
    <source>
        <strain evidence="2">IMI 504893</strain>
    </source>
</reference>
<dbReference type="GeneID" id="73348445"/>